<keyword evidence="4" id="KW-1185">Reference proteome</keyword>
<gene>
    <name evidence="3" type="ORF">P4826_09365</name>
</gene>
<dbReference type="PANTHER" id="PTHR42928">
    <property type="entry name" value="TRICARBOXYLATE-BINDING PROTEIN"/>
    <property type="match status" value="1"/>
</dbReference>
<dbReference type="InterPro" id="IPR005064">
    <property type="entry name" value="BUG"/>
</dbReference>
<evidence type="ECO:0000256" key="1">
    <source>
        <dbReference type="ARBA" id="ARBA00006987"/>
    </source>
</evidence>
<dbReference type="Gene3D" id="3.40.190.10">
    <property type="entry name" value="Periplasmic binding protein-like II"/>
    <property type="match status" value="1"/>
</dbReference>
<dbReference type="InterPro" id="IPR042100">
    <property type="entry name" value="Bug_dom1"/>
</dbReference>
<name>A0ABZ0J7J9_9BURK</name>
<evidence type="ECO:0000256" key="2">
    <source>
        <dbReference type="SAM" id="SignalP"/>
    </source>
</evidence>
<dbReference type="Gene3D" id="3.40.190.150">
    <property type="entry name" value="Bordetella uptake gene, domain 1"/>
    <property type="match status" value="1"/>
</dbReference>
<feature type="signal peptide" evidence="2">
    <location>
        <begin position="1"/>
        <end position="24"/>
    </location>
</feature>
<feature type="chain" id="PRO_5046016636" evidence="2">
    <location>
        <begin position="25"/>
        <end position="320"/>
    </location>
</feature>
<comment type="similarity">
    <text evidence="1">Belongs to the UPF0065 (bug) family.</text>
</comment>
<accession>A0ABZ0J7J9</accession>
<dbReference type="PANTHER" id="PTHR42928:SF5">
    <property type="entry name" value="BLR1237 PROTEIN"/>
    <property type="match status" value="1"/>
</dbReference>
<dbReference type="CDD" id="cd07012">
    <property type="entry name" value="PBP2_Bug_TTT"/>
    <property type="match status" value="1"/>
</dbReference>
<dbReference type="Proteomes" id="UP001303211">
    <property type="component" value="Chromosome"/>
</dbReference>
<keyword evidence="2" id="KW-0732">Signal</keyword>
<organism evidence="3 4">
    <name type="scientific">Diaphorobacter limosus</name>
    <dbReference type="NCBI Taxonomy" id="3036128"/>
    <lineage>
        <taxon>Bacteria</taxon>
        <taxon>Pseudomonadati</taxon>
        <taxon>Pseudomonadota</taxon>
        <taxon>Betaproteobacteria</taxon>
        <taxon>Burkholderiales</taxon>
        <taxon>Comamonadaceae</taxon>
        <taxon>Diaphorobacter</taxon>
    </lineage>
</organism>
<evidence type="ECO:0000313" key="3">
    <source>
        <dbReference type="EMBL" id="WOO34245.1"/>
    </source>
</evidence>
<dbReference type="Pfam" id="PF03401">
    <property type="entry name" value="TctC"/>
    <property type="match status" value="1"/>
</dbReference>
<sequence length="320" mass="34248">MQPSKLKHTATLACISALAVPAFAAEDYPKSPITLVVGYGAGGSTDVCNRVLALDVGKQLGQPVVVDNKPGAGSSLSISFIIRQRPDGYSIASLSTGAVLNQVLSPNIKYDVTKDLTPIAMVAQYQVGVLVRADSPYKTMADLIGASQSAKKQLTYSTAGIGTPQHLTAERLAQKIAAQWVHAPYKSGPEAITALIRGDVDFMAQTAEWVPYVRDGRLRLLSVFTDERIKGFDAPTLKELGYDLVAPSILGIAGPAKMDAAIVKKLQDAFHKASQTAEFQSCADQFGLKPDFKDASTFGVFLKDTLSSWTPLLKQFANKE</sequence>
<evidence type="ECO:0000313" key="4">
    <source>
        <dbReference type="Proteomes" id="UP001303211"/>
    </source>
</evidence>
<dbReference type="SUPFAM" id="SSF53850">
    <property type="entry name" value="Periplasmic binding protein-like II"/>
    <property type="match status" value="1"/>
</dbReference>
<reference evidence="3 4" key="1">
    <citation type="submission" date="2023-03" db="EMBL/GenBank/DDBJ databases">
        <title>Diaphorobacter basophil sp. nov., isolated from a sewage-treatment plant.</title>
        <authorList>
            <person name="Yang K."/>
        </authorList>
    </citation>
    <scope>NUCLEOTIDE SEQUENCE [LARGE SCALE GENOMIC DNA]</scope>
    <source>
        <strain evidence="3 4">Y-1</strain>
    </source>
</reference>
<dbReference type="PIRSF" id="PIRSF017082">
    <property type="entry name" value="YflP"/>
    <property type="match status" value="1"/>
</dbReference>
<dbReference type="RefSeq" id="WP_317703571.1">
    <property type="nucleotide sequence ID" value="NZ_CP136921.1"/>
</dbReference>
<dbReference type="EMBL" id="CP136921">
    <property type="protein sequence ID" value="WOO34245.1"/>
    <property type="molecule type" value="Genomic_DNA"/>
</dbReference>
<proteinExistence type="inferred from homology"/>
<protein>
    <submittedName>
        <fullName evidence="3">Tripartite tricarboxylate transporter substrate binding protein</fullName>
    </submittedName>
</protein>